<proteinExistence type="predicted"/>
<reference evidence="2" key="1">
    <citation type="submission" date="2017-03" db="EMBL/GenBank/DDBJ databases">
        <authorList>
            <person name="Herbold C."/>
        </authorList>
    </citation>
    <scope>NUCLEOTIDE SEQUENCE [LARGE SCALE GENOMIC DNA]</scope>
</reference>
<sequence length="146" mass="17157">MKRKNPLLPIRILTTSIKLGIVVSDFMKLDHDLRFKILEKVGIYSARFSISEPQILLTTKEVLAMPKAVTEGRRTSAYKYLGVSYIQDNVVFVNVRKIQDEKMLENTIVHELIHMRFPYMSHGRRFNKMVRRGLAGWTFKPYSKRR</sequence>
<accession>A0A2H1FCY1</accession>
<name>A0A2H1FCY1_9ARCH</name>
<dbReference type="EMBL" id="LT841358">
    <property type="protein sequence ID" value="SMH70615.1"/>
    <property type="molecule type" value="Genomic_DNA"/>
</dbReference>
<keyword evidence="2" id="KW-1185">Reference proteome</keyword>
<organism evidence="1 2">
    <name type="scientific">Candidatus Nitrosotalea okcheonensis</name>
    <dbReference type="NCBI Taxonomy" id="1903276"/>
    <lineage>
        <taxon>Archaea</taxon>
        <taxon>Nitrososphaerota</taxon>
        <taxon>Nitrososphaeria</taxon>
        <taxon>Nitrosotaleales</taxon>
        <taxon>Nitrosotaleaceae</taxon>
        <taxon>Nitrosotalea</taxon>
    </lineage>
</organism>
<dbReference type="Proteomes" id="UP000230607">
    <property type="component" value="Chromosome 1"/>
</dbReference>
<evidence type="ECO:0000313" key="1">
    <source>
        <dbReference type="EMBL" id="SMH70615.1"/>
    </source>
</evidence>
<protein>
    <recommendedName>
        <fullName evidence="3">SprT-like domain-containing protein</fullName>
    </recommendedName>
</protein>
<gene>
    <name evidence="1" type="ORF">NCS_10422</name>
</gene>
<dbReference type="AlphaFoldDB" id="A0A2H1FCY1"/>
<dbReference type="Gene3D" id="3.30.2010.10">
    <property type="entry name" value="Metalloproteases ('zincins'), catalytic domain"/>
    <property type="match status" value="1"/>
</dbReference>
<evidence type="ECO:0008006" key="3">
    <source>
        <dbReference type="Google" id="ProtNLM"/>
    </source>
</evidence>
<evidence type="ECO:0000313" key="2">
    <source>
        <dbReference type="Proteomes" id="UP000230607"/>
    </source>
</evidence>